<evidence type="ECO:0008006" key="5">
    <source>
        <dbReference type="Google" id="ProtNLM"/>
    </source>
</evidence>
<accession>A0A437SGI7</accession>
<dbReference type="Pfam" id="PF10552">
    <property type="entry name" value="ORF6C"/>
    <property type="match status" value="1"/>
</dbReference>
<dbReference type="Pfam" id="PF10543">
    <property type="entry name" value="ORF6N"/>
    <property type="match status" value="1"/>
</dbReference>
<comment type="caution">
    <text evidence="3">The sequence shown here is derived from an EMBL/GenBank/DDBJ whole genome shotgun (WGS) entry which is preliminary data.</text>
</comment>
<dbReference type="EMBL" id="LDER01000240">
    <property type="protein sequence ID" value="RVU62835.1"/>
    <property type="molecule type" value="Genomic_DNA"/>
</dbReference>
<gene>
    <name evidence="3" type="ORF">BM74_18395</name>
</gene>
<evidence type="ECO:0000259" key="1">
    <source>
        <dbReference type="Pfam" id="PF10543"/>
    </source>
</evidence>
<evidence type="ECO:0000313" key="4">
    <source>
        <dbReference type="Proteomes" id="UP000286687"/>
    </source>
</evidence>
<dbReference type="InterPro" id="IPR018878">
    <property type="entry name" value="ORF6C_dom"/>
</dbReference>
<dbReference type="RefSeq" id="WP_127813914.1">
    <property type="nucleotide sequence ID" value="NZ_LDER01000240.1"/>
</dbReference>
<name>A0A437SGI7_BACTU</name>
<dbReference type="Proteomes" id="UP000286687">
    <property type="component" value="Unassembled WGS sequence"/>
</dbReference>
<evidence type="ECO:0000259" key="2">
    <source>
        <dbReference type="Pfam" id="PF10552"/>
    </source>
</evidence>
<sequence length="274" mass="30892">MDQLTVVNELNILGQQYIAGYQFTGIEGGFGAGKKAMLVKEIAFIHGQPLKEVNRRINDNRKRFKDGVDIIDLKAGGFEPLSLQNLGYSRQSVANSNNIYLLSERGYAKLLKILEDDTAWELYDQFVDGYFNLRAKECQRKVPTDPMSILKLTFEVLEGQKQELQHIKSDVKDLRENAPLFAVECDEISNAVKRHGVALLGGKQSNAYQHAGIRGKVYRDIYNQLYREFGVTSHKAIKRGHLALATKIVGEYTLPIVLSETINVVNSQIKFAEI</sequence>
<protein>
    <recommendedName>
        <fullName evidence="5">Antirepressor</fullName>
    </recommendedName>
</protein>
<reference evidence="3 4" key="1">
    <citation type="submission" date="2018-01" db="EMBL/GenBank/DDBJ databases">
        <title>Complete genome sequence of G25-42.</title>
        <authorList>
            <person name="Zheng Z."/>
            <person name="Sun M."/>
        </authorList>
    </citation>
    <scope>NUCLEOTIDE SEQUENCE [LARGE SCALE GENOMIC DNA]</scope>
    <source>
        <strain evidence="3 4">G25-42</strain>
    </source>
</reference>
<dbReference type="InterPro" id="IPR018873">
    <property type="entry name" value="KilA-N_DNA-bd_domain"/>
</dbReference>
<feature type="domain" description="ORF6C" evidence="2">
    <location>
        <begin position="150"/>
        <end position="262"/>
    </location>
</feature>
<organism evidence="3 4">
    <name type="scientific">Bacillus thuringiensis</name>
    <dbReference type="NCBI Taxonomy" id="1428"/>
    <lineage>
        <taxon>Bacteria</taxon>
        <taxon>Bacillati</taxon>
        <taxon>Bacillota</taxon>
        <taxon>Bacilli</taxon>
        <taxon>Bacillales</taxon>
        <taxon>Bacillaceae</taxon>
        <taxon>Bacillus</taxon>
        <taxon>Bacillus cereus group</taxon>
    </lineage>
</organism>
<proteinExistence type="predicted"/>
<feature type="domain" description="KilA-N DNA-binding" evidence="1">
    <location>
        <begin position="33"/>
        <end position="113"/>
    </location>
</feature>
<dbReference type="AlphaFoldDB" id="A0A437SGI7"/>
<evidence type="ECO:0000313" key="3">
    <source>
        <dbReference type="EMBL" id="RVU62835.1"/>
    </source>
</evidence>